<sequence length="137" mass="15853">MSYHSKGFTCDEFGGDILVADIEGSLARCCYSSSFDLFDLDRFIEVQEDIIRHGFDSEAVAAFIGWYGSWSRDSFESAYMGSYDSEEDFAQQYLDDSGTLDQIPESLRYYFDVERFTRDLFMDGYYYDSGFVFCTNC</sequence>
<dbReference type="InterPro" id="IPR041893">
    <property type="entry name" value="ArdA_dom3"/>
</dbReference>
<dbReference type="InterPro" id="IPR009899">
    <property type="entry name" value="ArdA"/>
</dbReference>
<accession>A0ABM8Z034</accession>
<proteinExistence type="predicted"/>
<dbReference type="EMBL" id="OU912926">
    <property type="protein sequence ID" value="CAG9933188.1"/>
    <property type="molecule type" value="Genomic_DNA"/>
</dbReference>
<organism evidence="1 2">
    <name type="scientific">Candidatus Nitrotoga arctica</name>
    <dbReference type="NCBI Taxonomy" id="453162"/>
    <lineage>
        <taxon>Bacteria</taxon>
        <taxon>Pseudomonadati</taxon>
        <taxon>Pseudomonadota</taxon>
        <taxon>Betaproteobacteria</taxon>
        <taxon>Nitrosomonadales</taxon>
        <taxon>Gallionellaceae</taxon>
        <taxon>Candidatus Nitrotoga</taxon>
    </lineage>
</organism>
<protein>
    <recommendedName>
        <fullName evidence="3">Antirestriction protein</fullName>
    </recommendedName>
</protein>
<keyword evidence="2" id="KW-1185">Reference proteome</keyword>
<dbReference type="Proteomes" id="UP000839052">
    <property type="component" value="Chromosome"/>
</dbReference>
<dbReference type="Pfam" id="PF07275">
    <property type="entry name" value="ArdA"/>
    <property type="match status" value="1"/>
</dbReference>
<gene>
    <name evidence="1" type="ORF">NTG6680_1939</name>
</gene>
<evidence type="ECO:0008006" key="3">
    <source>
        <dbReference type="Google" id="ProtNLM"/>
    </source>
</evidence>
<evidence type="ECO:0000313" key="1">
    <source>
        <dbReference type="EMBL" id="CAG9933188.1"/>
    </source>
</evidence>
<reference evidence="1 2" key="1">
    <citation type="submission" date="2021-10" db="EMBL/GenBank/DDBJ databases">
        <authorList>
            <person name="Koch H."/>
        </authorList>
    </citation>
    <scope>NUCLEOTIDE SEQUENCE [LARGE SCALE GENOMIC DNA]</scope>
    <source>
        <strain evidence="1">6680</strain>
    </source>
</reference>
<dbReference type="RefSeq" id="WP_239797008.1">
    <property type="nucleotide sequence ID" value="NZ_OU912926.1"/>
</dbReference>
<dbReference type="Gene3D" id="1.10.10.1190">
    <property type="entry name" value="Antirestriction protein ArdA, domain 3"/>
    <property type="match status" value="1"/>
</dbReference>
<evidence type="ECO:0000313" key="2">
    <source>
        <dbReference type="Proteomes" id="UP000839052"/>
    </source>
</evidence>
<name>A0ABM8Z034_9PROT</name>